<comment type="caution">
    <text evidence="1">The sequence shown here is derived from an EMBL/GenBank/DDBJ whole genome shotgun (WGS) entry which is preliminary data.</text>
</comment>
<organism evidence="1 2">
    <name type="scientific">Mucilaginibacter gracilis</name>
    <dbReference type="NCBI Taxonomy" id="423350"/>
    <lineage>
        <taxon>Bacteria</taxon>
        <taxon>Pseudomonadati</taxon>
        <taxon>Bacteroidota</taxon>
        <taxon>Sphingobacteriia</taxon>
        <taxon>Sphingobacteriales</taxon>
        <taxon>Sphingobacteriaceae</taxon>
        <taxon>Mucilaginibacter</taxon>
    </lineage>
</organism>
<protein>
    <submittedName>
        <fullName evidence="1">Uncharacterized protein</fullName>
    </submittedName>
</protein>
<keyword evidence="2" id="KW-1185">Reference proteome</keyword>
<sequence length="125" mass="14269">MKPLENLNNVERAKLLHGLFPAEIPALLKYITGMSQTIAEEQEQIKATWQHPLIAVNLWLSLAAEAERKISQYGDKLKKSSSLFADQLFDGYAAVYLVHCLIQYTTERKLNNQKFSKAVNLLFMD</sequence>
<dbReference type="RefSeq" id="WP_121196481.1">
    <property type="nucleotide sequence ID" value="NZ_RBKU01000001.1"/>
</dbReference>
<dbReference type="EMBL" id="RBKU01000001">
    <property type="protein sequence ID" value="RKR80669.1"/>
    <property type="molecule type" value="Genomic_DNA"/>
</dbReference>
<dbReference type="AlphaFoldDB" id="A0A495IXR8"/>
<name>A0A495IXR8_9SPHI</name>
<reference evidence="1 2" key="1">
    <citation type="submission" date="2018-10" db="EMBL/GenBank/DDBJ databases">
        <title>Genomic Encyclopedia of Archaeal and Bacterial Type Strains, Phase II (KMG-II): from individual species to whole genera.</title>
        <authorList>
            <person name="Goeker M."/>
        </authorList>
    </citation>
    <scope>NUCLEOTIDE SEQUENCE [LARGE SCALE GENOMIC DNA]</scope>
    <source>
        <strain evidence="1 2">DSM 18602</strain>
    </source>
</reference>
<dbReference type="Proteomes" id="UP000268007">
    <property type="component" value="Unassembled WGS sequence"/>
</dbReference>
<proteinExistence type="predicted"/>
<gene>
    <name evidence="1" type="ORF">BDD43_0801</name>
</gene>
<accession>A0A495IXR8</accession>
<dbReference type="OrthoDB" id="969612at2"/>
<evidence type="ECO:0000313" key="2">
    <source>
        <dbReference type="Proteomes" id="UP000268007"/>
    </source>
</evidence>
<evidence type="ECO:0000313" key="1">
    <source>
        <dbReference type="EMBL" id="RKR80669.1"/>
    </source>
</evidence>